<proteinExistence type="predicted"/>
<gene>
    <name evidence="1" type="ORF">NM208_g3918</name>
</gene>
<evidence type="ECO:0000313" key="1">
    <source>
        <dbReference type="EMBL" id="KAJ3542774.1"/>
    </source>
</evidence>
<evidence type="ECO:0000313" key="2">
    <source>
        <dbReference type="Proteomes" id="UP001148629"/>
    </source>
</evidence>
<accession>A0ACC1SMN0</accession>
<protein>
    <submittedName>
        <fullName evidence="1">Uncharacterized protein</fullName>
    </submittedName>
</protein>
<organism evidence="1 2">
    <name type="scientific">Fusarium decemcellulare</name>
    <dbReference type="NCBI Taxonomy" id="57161"/>
    <lineage>
        <taxon>Eukaryota</taxon>
        <taxon>Fungi</taxon>
        <taxon>Dikarya</taxon>
        <taxon>Ascomycota</taxon>
        <taxon>Pezizomycotina</taxon>
        <taxon>Sordariomycetes</taxon>
        <taxon>Hypocreomycetidae</taxon>
        <taxon>Hypocreales</taxon>
        <taxon>Nectriaceae</taxon>
        <taxon>Fusarium</taxon>
        <taxon>Fusarium decemcellulare species complex</taxon>
    </lineage>
</organism>
<comment type="caution">
    <text evidence="1">The sequence shown here is derived from an EMBL/GenBank/DDBJ whole genome shotgun (WGS) entry which is preliminary data.</text>
</comment>
<dbReference type="EMBL" id="JANRMS010000277">
    <property type="protein sequence ID" value="KAJ3542774.1"/>
    <property type="molecule type" value="Genomic_DNA"/>
</dbReference>
<reference evidence="1" key="1">
    <citation type="submission" date="2022-08" db="EMBL/GenBank/DDBJ databases">
        <title>Genome Sequence of Fusarium decemcellulare.</title>
        <authorList>
            <person name="Buettner E."/>
        </authorList>
    </citation>
    <scope>NUCLEOTIDE SEQUENCE</scope>
    <source>
        <strain evidence="1">Babe19</strain>
    </source>
</reference>
<name>A0ACC1SMN0_9HYPO</name>
<dbReference type="Proteomes" id="UP001148629">
    <property type="component" value="Unassembled WGS sequence"/>
</dbReference>
<sequence>MSNITVSGVGGRQIRVPTGLFIDNAFVPAHENAVVGIENPFNGQKLGSISAAQKVDVDNAVSSATKAFNKSWRSSTPQQRRDLLNRLADLIEQDVKNLASLEAVDAGILYRDSSNLFVPQAAETCRYYAGWADKMDGHSLEIADGMAYTKREPYGVCAAIVPWNSPLMITLWKLAPAIAAGNVLIIKTPENSPLYGQRLAELVVEAGFPPGVINILCGLGSVAGQALADHREVRKISFTGSTAVGRQILATSAKTNLKKICAAGSRIYVQDTIYDNFVREFSQRSRNAIAGDPLLADTTKGPLISKVQKERVMGYIQKGREEKADLLHGGDDSGMPSNGNFVPNTAFYNVDPTASIINEEIFGPVACIARFTTEKEAIELANGTSYGLASAVFTENVNRAVRVGEALESGQVTVNTWGTVNVNTPFGGVKESGFGRDLGRDALDEWTHVKCIKFKISKL</sequence>
<keyword evidence="2" id="KW-1185">Reference proteome</keyword>